<dbReference type="AlphaFoldDB" id="A0A0C3BF92"/>
<sequence>MTQNMCPNTSNYTSCTVFSLPGLPPLSPSISFSSVTSAYSINSSSIIHSFGDDRSTDNEFADDGLTIQSPPTPFTFTGWGWVTNNGATIVEFTLRRSRSDSLSTAGGFSTCLESRTRPIPDMVPETLPSLYFGSDAGDEEDEDDDEDLVESRALHYDNAGDSEVQISTFPSLTSINITEAVISSEQDGVTLPGTFDDSEEVDAIIAALRVMEDDNTDTINGQP</sequence>
<evidence type="ECO:0000313" key="2">
    <source>
        <dbReference type="Proteomes" id="UP000054097"/>
    </source>
</evidence>
<reference evidence="2" key="2">
    <citation type="submission" date="2015-01" db="EMBL/GenBank/DDBJ databases">
        <title>Evolutionary Origins and Diversification of the Mycorrhizal Mutualists.</title>
        <authorList>
            <consortium name="DOE Joint Genome Institute"/>
            <consortium name="Mycorrhizal Genomics Consortium"/>
            <person name="Kohler A."/>
            <person name="Kuo A."/>
            <person name="Nagy L.G."/>
            <person name="Floudas D."/>
            <person name="Copeland A."/>
            <person name="Barry K.W."/>
            <person name="Cichocki N."/>
            <person name="Veneault-Fourrey C."/>
            <person name="LaButti K."/>
            <person name="Lindquist E.A."/>
            <person name="Lipzen A."/>
            <person name="Lundell T."/>
            <person name="Morin E."/>
            <person name="Murat C."/>
            <person name="Riley R."/>
            <person name="Ohm R."/>
            <person name="Sun H."/>
            <person name="Tunlid A."/>
            <person name="Henrissat B."/>
            <person name="Grigoriev I.V."/>
            <person name="Hibbett D.S."/>
            <person name="Martin F."/>
        </authorList>
    </citation>
    <scope>NUCLEOTIDE SEQUENCE [LARGE SCALE GENOMIC DNA]</scope>
    <source>
        <strain evidence="2">MAFF 305830</strain>
    </source>
</reference>
<evidence type="ECO:0000313" key="1">
    <source>
        <dbReference type="EMBL" id="KIM30814.1"/>
    </source>
</evidence>
<gene>
    <name evidence="1" type="ORF">M408DRAFT_321757</name>
</gene>
<organism evidence="1 2">
    <name type="scientific">Serendipita vermifera MAFF 305830</name>
    <dbReference type="NCBI Taxonomy" id="933852"/>
    <lineage>
        <taxon>Eukaryota</taxon>
        <taxon>Fungi</taxon>
        <taxon>Dikarya</taxon>
        <taxon>Basidiomycota</taxon>
        <taxon>Agaricomycotina</taxon>
        <taxon>Agaricomycetes</taxon>
        <taxon>Sebacinales</taxon>
        <taxon>Serendipitaceae</taxon>
        <taxon>Serendipita</taxon>
    </lineage>
</organism>
<dbReference type="Proteomes" id="UP000054097">
    <property type="component" value="Unassembled WGS sequence"/>
</dbReference>
<reference evidence="1 2" key="1">
    <citation type="submission" date="2014-04" db="EMBL/GenBank/DDBJ databases">
        <authorList>
            <consortium name="DOE Joint Genome Institute"/>
            <person name="Kuo A."/>
            <person name="Zuccaro A."/>
            <person name="Kohler A."/>
            <person name="Nagy L.G."/>
            <person name="Floudas D."/>
            <person name="Copeland A."/>
            <person name="Barry K.W."/>
            <person name="Cichocki N."/>
            <person name="Veneault-Fourrey C."/>
            <person name="LaButti K."/>
            <person name="Lindquist E.A."/>
            <person name="Lipzen A."/>
            <person name="Lundell T."/>
            <person name="Morin E."/>
            <person name="Murat C."/>
            <person name="Sun H."/>
            <person name="Tunlid A."/>
            <person name="Henrissat B."/>
            <person name="Grigoriev I.V."/>
            <person name="Hibbett D.S."/>
            <person name="Martin F."/>
            <person name="Nordberg H.P."/>
            <person name="Cantor M.N."/>
            <person name="Hua S.X."/>
        </authorList>
    </citation>
    <scope>NUCLEOTIDE SEQUENCE [LARGE SCALE GENOMIC DNA]</scope>
    <source>
        <strain evidence="1 2">MAFF 305830</strain>
    </source>
</reference>
<accession>A0A0C3BF92</accession>
<dbReference type="EMBL" id="KN824283">
    <property type="protein sequence ID" value="KIM30814.1"/>
    <property type="molecule type" value="Genomic_DNA"/>
</dbReference>
<dbReference type="HOGENOM" id="CLU_1240789_0_0_1"/>
<protein>
    <submittedName>
        <fullName evidence="1">Uncharacterized protein</fullName>
    </submittedName>
</protein>
<proteinExistence type="predicted"/>
<keyword evidence="2" id="KW-1185">Reference proteome</keyword>
<name>A0A0C3BF92_SERVB</name>